<evidence type="ECO:0000313" key="3">
    <source>
        <dbReference type="Proteomes" id="UP001258994"/>
    </source>
</evidence>
<evidence type="ECO:0000259" key="1">
    <source>
        <dbReference type="Pfam" id="PF04991"/>
    </source>
</evidence>
<dbReference type="PANTHER" id="PTHR43404">
    <property type="entry name" value="LIPOPOLYSACCHARIDE CHOLINEPHOSPHOTRANSFERASE LICD"/>
    <property type="match status" value="1"/>
</dbReference>
<dbReference type="PANTHER" id="PTHR43404:SF1">
    <property type="entry name" value="MNN4P"/>
    <property type="match status" value="1"/>
</dbReference>
<feature type="domain" description="LicD/FKTN/FKRP nucleotidyltransferase" evidence="1">
    <location>
        <begin position="23"/>
        <end position="227"/>
    </location>
</feature>
<name>A0ABY9TXR4_9GAMM</name>
<dbReference type="RefSeq" id="WP_348392235.1">
    <property type="nucleotide sequence ID" value="NZ_CP134145.1"/>
</dbReference>
<gene>
    <name evidence="2" type="ORF">RGQ13_03820</name>
</gene>
<organism evidence="2 3">
    <name type="scientific">Thalassotalea psychrophila</name>
    <dbReference type="NCBI Taxonomy" id="3065647"/>
    <lineage>
        <taxon>Bacteria</taxon>
        <taxon>Pseudomonadati</taxon>
        <taxon>Pseudomonadota</taxon>
        <taxon>Gammaproteobacteria</taxon>
        <taxon>Alteromonadales</taxon>
        <taxon>Colwelliaceae</taxon>
        <taxon>Thalassotalea</taxon>
    </lineage>
</organism>
<dbReference type="InterPro" id="IPR007074">
    <property type="entry name" value="LicD/FKTN/FKRP_NTP_transf"/>
</dbReference>
<keyword evidence="3" id="KW-1185">Reference proteome</keyword>
<proteinExistence type="predicted"/>
<dbReference type="InterPro" id="IPR052942">
    <property type="entry name" value="LPS_cholinephosphotransferase"/>
</dbReference>
<evidence type="ECO:0000313" key="2">
    <source>
        <dbReference type="EMBL" id="WNC73123.1"/>
    </source>
</evidence>
<reference evidence="3" key="1">
    <citation type="submission" date="2023-09" db="EMBL/GenBank/DDBJ databases">
        <authorList>
            <person name="Li S."/>
            <person name="Li X."/>
            <person name="Zhang C."/>
            <person name="Zhao Z."/>
        </authorList>
    </citation>
    <scope>NUCLEOTIDE SEQUENCE [LARGE SCALE GENOMIC DNA]</scope>
    <source>
        <strain evidence="3">SQ149</strain>
    </source>
</reference>
<dbReference type="Proteomes" id="UP001258994">
    <property type="component" value="Chromosome"/>
</dbReference>
<dbReference type="Pfam" id="PF04991">
    <property type="entry name" value="LicD"/>
    <property type="match status" value="1"/>
</dbReference>
<sequence>MSDIKKIQQFQLSILKEVISVIEKYGLNYIAVGGTALGAFRHNAFIPWDDDIDIAMPRKDYDTFLTLQNELPDNLFIQNYNTDKHYPLYFSKVRLDNTKFVERRFKNQDMHQGIFIDIFPLDQINLNDKISEKVNKQENKFRRLVKNSPKKWLYWMAYGFINPTQAFAQLESLIKRNTSANTNKFVSIQANDSFDFENLYPIQTLPFEDIQICVPNNIEHYLENKYGDYMRIPEEHERRLHDVIELKFNVDKPT</sequence>
<protein>
    <submittedName>
        <fullName evidence="2">LicD family protein</fullName>
    </submittedName>
</protein>
<dbReference type="EMBL" id="CP134145">
    <property type="protein sequence ID" value="WNC73123.1"/>
    <property type="molecule type" value="Genomic_DNA"/>
</dbReference>
<accession>A0ABY9TXR4</accession>